<dbReference type="GO" id="GO:0005975">
    <property type="term" value="P:carbohydrate metabolic process"/>
    <property type="evidence" value="ECO:0007669"/>
    <property type="project" value="UniProtKB-UniRule"/>
</dbReference>
<dbReference type="GO" id="GO:0006487">
    <property type="term" value="P:protein N-linked glycosylation"/>
    <property type="evidence" value="ECO:0007669"/>
    <property type="project" value="TreeGrafter"/>
</dbReference>
<keyword evidence="8" id="KW-0677">Repeat</keyword>
<dbReference type="EC" id="2.6.1.16" evidence="3 10"/>
<feature type="active site" description="Nucleophile; for GATase activity" evidence="10">
    <location>
        <position position="2"/>
    </location>
</feature>
<dbReference type="PANTHER" id="PTHR10937">
    <property type="entry name" value="GLUCOSAMINE--FRUCTOSE-6-PHOSPHATE AMINOTRANSFERASE, ISOMERIZING"/>
    <property type="match status" value="1"/>
</dbReference>
<evidence type="ECO:0000256" key="6">
    <source>
        <dbReference type="ARBA" id="ARBA00022576"/>
    </source>
</evidence>
<dbReference type="InterPro" id="IPR035466">
    <property type="entry name" value="GlmS/AgaS_SIS"/>
</dbReference>
<evidence type="ECO:0000256" key="3">
    <source>
        <dbReference type="ARBA" id="ARBA00012916"/>
    </source>
</evidence>
<dbReference type="HAMAP" id="MF_00164">
    <property type="entry name" value="GlmS"/>
    <property type="match status" value="1"/>
</dbReference>
<evidence type="ECO:0000256" key="5">
    <source>
        <dbReference type="ARBA" id="ARBA00022490"/>
    </source>
</evidence>
<dbReference type="PANTHER" id="PTHR10937:SF0">
    <property type="entry name" value="GLUTAMINE--FRUCTOSE-6-PHOSPHATE TRANSAMINASE (ISOMERIZING)"/>
    <property type="match status" value="1"/>
</dbReference>
<dbReference type="GO" id="GO:0006047">
    <property type="term" value="P:UDP-N-acetylglucosamine metabolic process"/>
    <property type="evidence" value="ECO:0007669"/>
    <property type="project" value="TreeGrafter"/>
</dbReference>
<keyword evidence="5 10" id="KW-0963">Cytoplasm</keyword>
<dbReference type="InterPro" id="IPR001347">
    <property type="entry name" value="SIS_dom"/>
</dbReference>
<keyword evidence="9" id="KW-0315">Glutamine amidotransferase</keyword>
<dbReference type="InterPro" id="IPR035490">
    <property type="entry name" value="GlmS/FrlB_SIS"/>
</dbReference>
<evidence type="ECO:0000313" key="11">
    <source>
        <dbReference type="EMBL" id="KID48719.1"/>
    </source>
</evidence>
<dbReference type="PATRIC" id="fig|1226633.4.peg.1662"/>
<dbReference type="InterPro" id="IPR047084">
    <property type="entry name" value="GFAT_N"/>
</dbReference>
<sequence length="602" mass="67328">MCGIVGYSGSEAKAKEVILSGLEKLEYRGYDSSGIAIVLDNQQLFIEKKKGKLAVLKEYMEKNSIEDGKIGIGHTRWATHGIPTDENAHPHFGQNKKVAVVHNGIIENYWKLKEELLKEGIQFSSDTDTEVVAQLFEKLYQGDLLETTLLLLEKIKGSYALGILHQAEANKLVCCKKESPLVIGLGEQETYLASDATALLKYTKDFIYLEDGDIAILEGNKVELYDTRGNRIQRETVHVEANPEQVSKQGYEHFMLKEMEEQGEIVEKTLGVYVNEEGKVDFKKQLEGISLDAFEKCYVIACGTAYHAGLQFQYFMKHLCRKEITVEIASEFRHDPPFLDDKSLVFVISQSGETYDTLMALREAKSQGAMTLALCNVLGSTIAREANKVIYTLAGPEISVASTKAYTAQVTVLYLLTLYFADKNEQELDDLYQFSEKLEEIFSKKEKIQQIAKKIAKSRDIFYLGRGLDEKIAREGSLKLKEISYIHSEAFPIGELKHGSIALIEEGVPVLLLSTRPEWSEKSSSNLKEVKSRGAYVIAIVVEGSEEVKAGADEYIEVKNAGKYLTALLAVINMQLLAYYVAVEKGLDVDKPRNLAKSVTVE</sequence>
<dbReference type="GO" id="GO:0097367">
    <property type="term" value="F:carbohydrate derivative binding"/>
    <property type="evidence" value="ECO:0007669"/>
    <property type="project" value="InterPro"/>
</dbReference>
<dbReference type="NCBIfam" id="TIGR01135">
    <property type="entry name" value="glmS"/>
    <property type="match status" value="1"/>
</dbReference>
<dbReference type="GO" id="GO:0005829">
    <property type="term" value="C:cytosol"/>
    <property type="evidence" value="ECO:0007669"/>
    <property type="project" value="TreeGrafter"/>
</dbReference>
<dbReference type="GO" id="GO:0004360">
    <property type="term" value="F:glutamine-fructose-6-phosphate transaminase (isomerizing) activity"/>
    <property type="evidence" value="ECO:0007669"/>
    <property type="project" value="UniProtKB-UniRule"/>
</dbReference>
<accession>A0A017H5H3</accession>
<dbReference type="InterPro" id="IPR029055">
    <property type="entry name" value="Ntn_hydrolases_N"/>
</dbReference>
<dbReference type="FunFam" id="3.40.50.10490:FF:000001">
    <property type="entry name" value="Glutamine--fructose-6-phosphate aminotransferase [isomerizing]"/>
    <property type="match status" value="1"/>
</dbReference>
<feature type="active site" description="For Fru-6P isomerization activity" evidence="10">
    <location>
        <position position="597"/>
    </location>
</feature>
<organism evidence="11 12">
    <name type="scientific">Fusobacterium necrophorum subsp. funduliforme B35</name>
    <dbReference type="NCBI Taxonomy" id="1226633"/>
    <lineage>
        <taxon>Bacteria</taxon>
        <taxon>Fusobacteriati</taxon>
        <taxon>Fusobacteriota</taxon>
        <taxon>Fusobacteriia</taxon>
        <taxon>Fusobacteriales</taxon>
        <taxon>Fusobacteriaceae</taxon>
        <taxon>Fusobacterium</taxon>
    </lineage>
</organism>
<dbReference type="Gene3D" id="3.60.20.10">
    <property type="entry name" value="Glutamine Phosphoribosylpyrophosphate, subunit 1, domain 1"/>
    <property type="match status" value="1"/>
</dbReference>
<dbReference type="EMBL" id="AUZI01000021">
    <property type="protein sequence ID" value="KID48719.1"/>
    <property type="molecule type" value="Genomic_DNA"/>
</dbReference>
<dbReference type="AlphaFoldDB" id="A0A017H5H3"/>
<evidence type="ECO:0000256" key="1">
    <source>
        <dbReference type="ARBA" id="ARBA00001031"/>
    </source>
</evidence>
<dbReference type="InterPro" id="IPR017932">
    <property type="entry name" value="GATase_2_dom"/>
</dbReference>
<dbReference type="OrthoDB" id="106547at2"/>
<evidence type="ECO:0000313" key="12">
    <source>
        <dbReference type="Proteomes" id="UP000031184"/>
    </source>
</evidence>
<evidence type="ECO:0000256" key="7">
    <source>
        <dbReference type="ARBA" id="ARBA00022679"/>
    </source>
</evidence>
<dbReference type="CDD" id="cd05009">
    <property type="entry name" value="SIS_GlmS_GlmD_2"/>
    <property type="match status" value="1"/>
</dbReference>
<protein>
    <recommendedName>
        <fullName evidence="4 10">Glutamine--fructose-6-phosphate aminotransferase [isomerizing]</fullName>
        <ecNumber evidence="3 10">2.6.1.16</ecNumber>
    </recommendedName>
    <alternativeName>
        <fullName evidence="10">D-fructose-6-phosphate amidotransferase</fullName>
    </alternativeName>
    <alternativeName>
        <fullName evidence="10">GFAT</fullName>
    </alternativeName>
    <alternativeName>
        <fullName evidence="10">Glucosamine-6-phosphate synthase</fullName>
    </alternativeName>
    <alternativeName>
        <fullName evidence="10">Hexosephosphate aminotransferase</fullName>
    </alternativeName>
    <alternativeName>
        <fullName evidence="10">L-glutamine--D-fructose-6-phosphate amidotransferase</fullName>
    </alternativeName>
</protein>
<dbReference type="PROSITE" id="PS51278">
    <property type="entry name" value="GATASE_TYPE_2"/>
    <property type="match status" value="1"/>
</dbReference>
<keyword evidence="6 10" id="KW-0032">Aminotransferase</keyword>
<dbReference type="GO" id="GO:0006002">
    <property type="term" value="P:fructose 6-phosphate metabolic process"/>
    <property type="evidence" value="ECO:0007669"/>
    <property type="project" value="TreeGrafter"/>
</dbReference>
<dbReference type="FunFam" id="3.60.20.10:FF:000006">
    <property type="entry name" value="Glutamine--fructose-6-phosphate aminotransferase [isomerizing]"/>
    <property type="match status" value="1"/>
</dbReference>
<evidence type="ECO:0000256" key="9">
    <source>
        <dbReference type="ARBA" id="ARBA00022962"/>
    </source>
</evidence>
<name>A0A017H5H3_9FUSO</name>
<dbReference type="Proteomes" id="UP000031184">
    <property type="component" value="Unassembled WGS sequence"/>
</dbReference>
<dbReference type="Pfam" id="PF01380">
    <property type="entry name" value="SIS"/>
    <property type="match status" value="2"/>
</dbReference>
<dbReference type="SUPFAM" id="SSF53697">
    <property type="entry name" value="SIS domain"/>
    <property type="match status" value="1"/>
</dbReference>
<keyword evidence="7 10" id="KW-0808">Transferase</keyword>
<dbReference type="InterPro" id="IPR005855">
    <property type="entry name" value="GFAT"/>
</dbReference>
<dbReference type="CDD" id="cd00714">
    <property type="entry name" value="GFAT"/>
    <property type="match status" value="1"/>
</dbReference>
<proteinExistence type="inferred from homology"/>
<dbReference type="RefSeq" id="WP_039122156.1">
    <property type="nucleotide sequence ID" value="NZ_AOJP01000004.1"/>
</dbReference>
<dbReference type="InterPro" id="IPR046348">
    <property type="entry name" value="SIS_dom_sf"/>
</dbReference>
<dbReference type="NCBIfam" id="NF001484">
    <property type="entry name" value="PRK00331.1"/>
    <property type="match status" value="1"/>
</dbReference>
<feature type="initiator methionine" description="Removed" evidence="10">
    <location>
        <position position="1"/>
    </location>
</feature>
<comment type="subcellular location">
    <subcellularLocation>
        <location evidence="2 10">Cytoplasm</location>
    </subcellularLocation>
</comment>
<comment type="subunit">
    <text evidence="10">Homodimer.</text>
</comment>
<comment type="function">
    <text evidence="10">Catalyzes the first step in hexosamine metabolism, converting fructose-6P into glucosamine-6P using glutamine as a nitrogen source.</text>
</comment>
<comment type="caution">
    <text evidence="11">The sequence shown here is derived from an EMBL/GenBank/DDBJ whole genome shotgun (WGS) entry which is preliminary data.</text>
</comment>
<evidence type="ECO:0000256" key="10">
    <source>
        <dbReference type="HAMAP-Rule" id="MF_00164"/>
    </source>
</evidence>
<comment type="catalytic activity">
    <reaction evidence="1 10">
        <text>D-fructose 6-phosphate + L-glutamine = D-glucosamine 6-phosphate + L-glutamate</text>
        <dbReference type="Rhea" id="RHEA:13237"/>
        <dbReference type="ChEBI" id="CHEBI:29985"/>
        <dbReference type="ChEBI" id="CHEBI:58359"/>
        <dbReference type="ChEBI" id="CHEBI:58725"/>
        <dbReference type="ChEBI" id="CHEBI:61527"/>
        <dbReference type="EC" id="2.6.1.16"/>
    </reaction>
</comment>
<dbReference type="CDD" id="cd05008">
    <property type="entry name" value="SIS_GlmS_GlmD_1"/>
    <property type="match status" value="1"/>
</dbReference>
<evidence type="ECO:0000256" key="8">
    <source>
        <dbReference type="ARBA" id="ARBA00022737"/>
    </source>
</evidence>
<evidence type="ECO:0000256" key="2">
    <source>
        <dbReference type="ARBA" id="ARBA00004496"/>
    </source>
</evidence>
<dbReference type="Gene3D" id="3.40.50.10490">
    <property type="entry name" value="Glucose-6-phosphate isomerase like protein, domain 1"/>
    <property type="match status" value="2"/>
</dbReference>
<dbReference type="PROSITE" id="PS51464">
    <property type="entry name" value="SIS"/>
    <property type="match status" value="2"/>
</dbReference>
<gene>
    <name evidence="10" type="primary">glmS</name>
    <name evidence="11" type="ORF">C095_08250</name>
</gene>
<dbReference type="SUPFAM" id="SSF56235">
    <property type="entry name" value="N-terminal nucleophile aminohydrolases (Ntn hydrolases)"/>
    <property type="match status" value="1"/>
</dbReference>
<dbReference type="Pfam" id="PF13522">
    <property type="entry name" value="GATase_6"/>
    <property type="match status" value="1"/>
</dbReference>
<reference evidence="11 12" key="1">
    <citation type="submission" date="2013-08" db="EMBL/GenBank/DDBJ databases">
        <title>An opportunistic ruminal bacterium that causes liver abscesses in cattle.</title>
        <authorList>
            <person name="Benahmed F.H."/>
            <person name="Rasmussen M."/>
            <person name="Harbottle H."/>
            <person name="Soppet D."/>
            <person name="Nagaraja T.G."/>
            <person name="Davidson M."/>
        </authorList>
    </citation>
    <scope>NUCLEOTIDE SEQUENCE [LARGE SCALE GENOMIC DNA]</scope>
    <source>
        <strain evidence="11 12">B35</strain>
    </source>
</reference>
<evidence type="ECO:0000256" key="4">
    <source>
        <dbReference type="ARBA" id="ARBA00016090"/>
    </source>
</evidence>